<keyword evidence="10" id="KW-0813">Transport</keyword>
<comment type="subcellular location">
    <subcellularLocation>
        <location evidence="1 10">Cell membrane</location>
        <topology evidence="1 10">Multi-pass membrane protein</topology>
    </subcellularLocation>
</comment>
<dbReference type="EMBL" id="QGTW01000001">
    <property type="protein sequence ID" value="PWW31778.1"/>
    <property type="molecule type" value="Genomic_DNA"/>
</dbReference>
<evidence type="ECO:0000256" key="3">
    <source>
        <dbReference type="ARBA" id="ARBA00022692"/>
    </source>
</evidence>
<comment type="function">
    <text evidence="9 10">Fluoride-specific ion channel. Important for reducing fluoride concentration in the cell, thus reducing its toxicity.</text>
</comment>
<dbReference type="AlphaFoldDB" id="A0A2V3A5F1"/>
<dbReference type="Proteomes" id="UP000247150">
    <property type="component" value="Unassembled WGS sequence"/>
</dbReference>
<accession>A0A2V3A5F1</accession>
<keyword evidence="4 10" id="KW-1133">Transmembrane helix</keyword>
<dbReference type="HAMAP" id="MF_00454">
    <property type="entry name" value="FluC"/>
    <property type="match status" value="1"/>
</dbReference>
<reference evidence="11 12" key="1">
    <citation type="submission" date="2018-05" db="EMBL/GenBank/DDBJ databases">
        <title>Freshwater and sediment microbial communities from various areas in North America, analyzing microbe dynamics in response to fracking.</title>
        <authorList>
            <person name="Lamendella R."/>
        </authorList>
    </citation>
    <scope>NUCLEOTIDE SEQUENCE [LARGE SCALE GENOMIC DNA]</scope>
    <source>
        <strain evidence="11 12">15_TX</strain>
    </source>
</reference>
<comment type="caution">
    <text evidence="11">The sequence shown here is derived from an EMBL/GenBank/DDBJ whole genome shotgun (WGS) entry which is preliminary data.</text>
</comment>
<comment type="similarity">
    <text evidence="7 10">Belongs to the fluoride channel Fluc/FEX (TC 1.A.43) family.</text>
</comment>
<organism evidence="11 12">
    <name type="scientific">Cytobacillus oceanisediminis</name>
    <dbReference type="NCBI Taxonomy" id="665099"/>
    <lineage>
        <taxon>Bacteria</taxon>
        <taxon>Bacillati</taxon>
        <taxon>Bacillota</taxon>
        <taxon>Bacilli</taxon>
        <taxon>Bacillales</taxon>
        <taxon>Bacillaceae</taxon>
        <taxon>Cytobacillus</taxon>
    </lineage>
</organism>
<sequence>MKELIVLKVFIYIGIGGMAGSLLRYIISDQSTQAWGSSFPFGTLIANLAGAFILGLFTSLVIRQNRLTNDLRLGIGTGAIGSFTTLSTLSSETVMLIDEHAYLNALLYITISLVGGLAAAFAGYHSGLGEKEASSHD</sequence>
<proteinExistence type="inferred from homology"/>
<keyword evidence="10" id="KW-0915">Sodium</keyword>
<protein>
    <recommendedName>
        <fullName evidence="10">Fluoride-specific ion channel FluC</fullName>
    </recommendedName>
</protein>
<evidence type="ECO:0000313" key="12">
    <source>
        <dbReference type="Proteomes" id="UP000247150"/>
    </source>
</evidence>
<gene>
    <name evidence="10" type="primary">fluC</name>
    <name evidence="10" type="synonym">crcB</name>
    <name evidence="11" type="ORF">DFO73_10131</name>
</gene>
<feature type="binding site" evidence="10">
    <location>
        <position position="81"/>
    </location>
    <ligand>
        <name>Na(+)</name>
        <dbReference type="ChEBI" id="CHEBI:29101"/>
        <note>structural</note>
    </ligand>
</feature>
<evidence type="ECO:0000256" key="1">
    <source>
        <dbReference type="ARBA" id="ARBA00004651"/>
    </source>
</evidence>
<keyword evidence="2 10" id="KW-1003">Cell membrane</keyword>
<dbReference type="GO" id="GO:0140114">
    <property type="term" value="P:cellular detoxification of fluoride"/>
    <property type="evidence" value="ECO:0007669"/>
    <property type="project" value="UniProtKB-UniRule"/>
</dbReference>
<feature type="transmembrane region" description="Helical" evidence="10">
    <location>
        <begin position="101"/>
        <end position="124"/>
    </location>
</feature>
<evidence type="ECO:0000256" key="7">
    <source>
        <dbReference type="ARBA" id="ARBA00035120"/>
    </source>
</evidence>
<evidence type="ECO:0000256" key="2">
    <source>
        <dbReference type="ARBA" id="ARBA00022475"/>
    </source>
</evidence>
<keyword evidence="5 10" id="KW-0472">Membrane</keyword>
<dbReference type="InterPro" id="IPR003691">
    <property type="entry name" value="FluC"/>
</dbReference>
<dbReference type="GO" id="GO:0062054">
    <property type="term" value="F:fluoride channel activity"/>
    <property type="evidence" value="ECO:0007669"/>
    <property type="project" value="UniProtKB-UniRule"/>
</dbReference>
<keyword evidence="6 10" id="KW-0407">Ion channel</keyword>
<evidence type="ECO:0000256" key="9">
    <source>
        <dbReference type="ARBA" id="ARBA00049940"/>
    </source>
</evidence>
<dbReference type="PANTHER" id="PTHR28259">
    <property type="entry name" value="FLUORIDE EXPORT PROTEIN 1-RELATED"/>
    <property type="match status" value="1"/>
</dbReference>
<keyword evidence="10" id="KW-0479">Metal-binding</keyword>
<keyword evidence="10" id="KW-0406">Ion transport</keyword>
<evidence type="ECO:0000256" key="8">
    <source>
        <dbReference type="ARBA" id="ARBA00035585"/>
    </source>
</evidence>
<feature type="transmembrane region" description="Helical" evidence="10">
    <location>
        <begin position="39"/>
        <end position="62"/>
    </location>
</feature>
<comment type="catalytic activity">
    <reaction evidence="8">
        <text>fluoride(in) = fluoride(out)</text>
        <dbReference type="Rhea" id="RHEA:76159"/>
        <dbReference type="ChEBI" id="CHEBI:17051"/>
    </reaction>
    <physiologicalReaction direction="left-to-right" evidence="8">
        <dbReference type="Rhea" id="RHEA:76160"/>
    </physiologicalReaction>
</comment>
<evidence type="ECO:0000313" key="11">
    <source>
        <dbReference type="EMBL" id="PWW31778.1"/>
    </source>
</evidence>
<evidence type="ECO:0000256" key="10">
    <source>
        <dbReference type="HAMAP-Rule" id="MF_00454"/>
    </source>
</evidence>
<dbReference type="RefSeq" id="WP_258309116.1">
    <property type="nucleotide sequence ID" value="NZ_QGTW01000001.1"/>
</dbReference>
<dbReference type="GO" id="GO:0046872">
    <property type="term" value="F:metal ion binding"/>
    <property type="evidence" value="ECO:0007669"/>
    <property type="project" value="UniProtKB-KW"/>
</dbReference>
<comment type="activity regulation">
    <text evidence="10">Na(+) is not transported, but it plays an essential structural role and its presence is essential for fluoride channel function.</text>
</comment>
<evidence type="ECO:0000256" key="4">
    <source>
        <dbReference type="ARBA" id="ARBA00022989"/>
    </source>
</evidence>
<feature type="transmembrane region" description="Helical" evidence="10">
    <location>
        <begin position="9"/>
        <end position="27"/>
    </location>
</feature>
<name>A0A2V3A5F1_9BACI</name>
<keyword evidence="3 10" id="KW-0812">Transmembrane</keyword>
<dbReference type="GO" id="GO:0005886">
    <property type="term" value="C:plasma membrane"/>
    <property type="evidence" value="ECO:0007669"/>
    <property type="project" value="UniProtKB-SubCell"/>
</dbReference>
<dbReference type="NCBIfam" id="TIGR00494">
    <property type="entry name" value="crcB"/>
    <property type="match status" value="1"/>
</dbReference>
<dbReference type="Pfam" id="PF02537">
    <property type="entry name" value="CRCB"/>
    <property type="match status" value="1"/>
</dbReference>
<dbReference type="PANTHER" id="PTHR28259:SF1">
    <property type="entry name" value="FLUORIDE EXPORT PROTEIN 1-RELATED"/>
    <property type="match status" value="1"/>
</dbReference>
<evidence type="ECO:0000256" key="6">
    <source>
        <dbReference type="ARBA" id="ARBA00023303"/>
    </source>
</evidence>
<feature type="binding site" evidence="10">
    <location>
        <position position="84"/>
    </location>
    <ligand>
        <name>Na(+)</name>
        <dbReference type="ChEBI" id="CHEBI:29101"/>
        <note>structural</note>
    </ligand>
</feature>
<evidence type="ECO:0000256" key="5">
    <source>
        <dbReference type="ARBA" id="ARBA00023136"/>
    </source>
</evidence>